<protein>
    <submittedName>
        <fullName evidence="1">15516_t:CDS:1</fullName>
    </submittedName>
</protein>
<accession>A0ACA9QRF0</accession>
<feature type="non-terminal residue" evidence="1">
    <location>
        <position position="219"/>
    </location>
</feature>
<comment type="caution">
    <text evidence="1">The sequence shown here is derived from an EMBL/GenBank/DDBJ whole genome shotgun (WGS) entry which is preliminary data.</text>
</comment>
<evidence type="ECO:0000313" key="2">
    <source>
        <dbReference type="Proteomes" id="UP000789525"/>
    </source>
</evidence>
<evidence type="ECO:0000313" key="1">
    <source>
        <dbReference type="EMBL" id="CAG8758840.1"/>
    </source>
</evidence>
<dbReference type="Proteomes" id="UP000789525">
    <property type="component" value="Unassembled WGS sequence"/>
</dbReference>
<gene>
    <name evidence="1" type="ORF">ACOLOM_LOCUS13096</name>
</gene>
<sequence>TFALLGVEMAYNNMYNSQSPHVAPSVGSRALPSPIGTAQTDHQSQSPAGYSPKFGHYTGHNGPISNSDIESKHGMKRKRSVADTAHRHTSEDSYIDGGEPFQRAETSKDSQFSLQQKNGASPAQDVKKRTKTQRACDKCRTKKIRCDIIADADPPLCSHCKQYNYDCTFFLPIQETRFKKKRQEEDAALKASQSRPFAASGAPAPTGERQESGHESRTF</sequence>
<dbReference type="EMBL" id="CAJVPT010057607">
    <property type="protein sequence ID" value="CAG8758840.1"/>
    <property type="molecule type" value="Genomic_DNA"/>
</dbReference>
<reference evidence="1" key="1">
    <citation type="submission" date="2021-06" db="EMBL/GenBank/DDBJ databases">
        <authorList>
            <person name="Kallberg Y."/>
            <person name="Tangrot J."/>
            <person name="Rosling A."/>
        </authorList>
    </citation>
    <scope>NUCLEOTIDE SEQUENCE</scope>
    <source>
        <strain evidence="1">CL356</strain>
    </source>
</reference>
<feature type="non-terminal residue" evidence="1">
    <location>
        <position position="1"/>
    </location>
</feature>
<proteinExistence type="predicted"/>
<name>A0ACA9QRF0_9GLOM</name>
<keyword evidence="2" id="KW-1185">Reference proteome</keyword>
<organism evidence="1 2">
    <name type="scientific">Acaulospora colombiana</name>
    <dbReference type="NCBI Taxonomy" id="27376"/>
    <lineage>
        <taxon>Eukaryota</taxon>
        <taxon>Fungi</taxon>
        <taxon>Fungi incertae sedis</taxon>
        <taxon>Mucoromycota</taxon>
        <taxon>Glomeromycotina</taxon>
        <taxon>Glomeromycetes</taxon>
        <taxon>Diversisporales</taxon>
        <taxon>Acaulosporaceae</taxon>
        <taxon>Acaulospora</taxon>
    </lineage>
</organism>